<dbReference type="Gene3D" id="3.40.190.10">
    <property type="entry name" value="Periplasmic binding protein-like II"/>
    <property type="match status" value="2"/>
</dbReference>
<organism evidence="2 3">
    <name type="scientific">Afipia felis</name>
    <name type="common">Cat scratch disease bacillus</name>
    <dbReference type="NCBI Taxonomy" id="1035"/>
    <lineage>
        <taxon>Bacteria</taxon>
        <taxon>Pseudomonadati</taxon>
        <taxon>Pseudomonadota</taxon>
        <taxon>Alphaproteobacteria</taxon>
        <taxon>Hyphomicrobiales</taxon>
        <taxon>Nitrobacteraceae</taxon>
        <taxon>Afipia</taxon>
    </lineage>
</organism>
<dbReference type="PANTHER" id="PTHR30024">
    <property type="entry name" value="ALIPHATIC SULFONATES-BINDING PROTEIN-RELATED"/>
    <property type="match status" value="1"/>
</dbReference>
<comment type="caution">
    <text evidence="2">The sequence shown here is derived from an EMBL/GenBank/DDBJ whole genome shotgun (WGS) entry which is preliminary data.</text>
</comment>
<sequence>MKFRAVILSIAMAVGIQSAHAEDVVRLGNLKFAHYGAVSYMKEIAPEFGLKVEERIFAKGLDIMPAILAGEIDVAASALDAAIAGRSGGAPIYVVAGFAKGGVRIVASKASGIHSVADFKGKKIGVARGGAQELLLLAELSKAGLTWSDKPGKDVQIYYLAFADLNQALIGGQIDAICQSEPQAAQVINKGAGVEILKPYDTEMGEPIRALVMTEKMYKERPDVAKRFMQLFVKATQTFKNDPALAEKYVRTSLFKGQLSEQDYRDAMSNASFSYDIDLHHVQVTTDMMQKFGVGRMVAPPKATDWTKLDLLKAAKADLKIN</sequence>
<dbReference type="AlphaFoldDB" id="A0A090MGU5"/>
<name>A0A090MGU5_AFIFE</name>
<keyword evidence="1" id="KW-0732">Signal</keyword>
<evidence type="ECO:0000256" key="1">
    <source>
        <dbReference type="SAM" id="SignalP"/>
    </source>
</evidence>
<reference evidence="2 3" key="1">
    <citation type="journal article" date="2014" name="Genome Announc.">
        <title>Genome Sequence of Afipia felis Strain 76713, Isolated in Hospital Water Using an Amoeba Co-Culture Procedure.</title>
        <authorList>
            <person name="Benamar S."/>
            <person name="La Scola B."/>
            <person name="Croce O."/>
        </authorList>
    </citation>
    <scope>NUCLEOTIDE SEQUENCE [LARGE SCALE GENOMIC DNA]</scope>
    <source>
        <strain evidence="2 3">76713</strain>
    </source>
</reference>
<dbReference type="STRING" id="1035.BN961_00212"/>
<dbReference type="Proteomes" id="UP000035762">
    <property type="component" value="Unassembled WGS sequence"/>
</dbReference>
<proteinExistence type="predicted"/>
<feature type="signal peptide" evidence="1">
    <location>
        <begin position="1"/>
        <end position="21"/>
    </location>
</feature>
<dbReference type="RefSeq" id="WP_009337535.1">
    <property type="nucleotide sequence ID" value="NZ_CCAZ020000001.1"/>
</dbReference>
<dbReference type="PANTHER" id="PTHR30024:SF42">
    <property type="entry name" value="ALIPHATIC SULFONATES-BINDING PROTEIN-RELATED"/>
    <property type="match status" value="1"/>
</dbReference>
<accession>A0A090MGU5</accession>
<keyword evidence="3" id="KW-1185">Reference proteome</keyword>
<feature type="chain" id="PRO_5001860041" evidence="1">
    <location>
        <begin position="22"/>
        <end position="322"/>
    </location>
</feature>
<gene>
    <name evidence="2" type="primary">ssuA_1</name>
    <name evidence="2" type="ORF">BN961_00212</name>
</gene>
<dbReference type="EMBL" id="CCAZ020000001">
    <property type="protein sequence ID" value="CEG06841.1"/>
    <property type="molecule type" value="Genomic_DNA"/>
</dbReference>
<evidence type="ECO:0000313" key="3">
    <source>
        <dbReference type="Proteomes" id="UP000035762"/>
    </source>
</evidence>
<dbReference type="Pfam" id="PF13379">
    <property type="entry name" value="NMT1_2"/>
    <property type="match status" value="1"/>
</dbReference>
<dbReference type="SUPFAM" id="SSF53850">
    <property type="entry name" value="Periplasmic binding protein-like II"/>
    <property type="match status" value="1"/>
</dbReference>
<dbReference type="OrthoDB" id="7299542at2"/>
<protein>
    <submittedName>
        <fullName evidence="2">Aliphatic sulfonates-binding protein</fullName>
    </submittedName>
</protein>
<evidence type="ECO:0000313" key="2">
    <source>
        <dbReference type="EMBL" id="CEG06841.1"/>
    </source>
</evidence>